<dbReference type="PANTHER" id="PTHR11846">
    <property type="entry name" value="ADENYLOSUCCINATE SYNTHETASE"/>
    <property type="match status" value="1"/>
</dbReference>
<keyword evidence="2 7" id="KW-0479">Metal-binding</keyword>
<keyword evidence="9" id="KW-1185">Reference proteome</keyword>
<evidence type="ECO:0000256" key="5">
    <source>
        <dbReference type="ARBA" id="ARBA00022842"/>
    </source>
</evidence>
<dbReference type="Gene3D" id="3.40.440.10">
    <property type="entry name" value="Adenylosuccinate Synthetase, subunit A, domain 1"/>
    <property type="match status" value="1"/>
</dbReference>
<keyword evidence="7" id="KW-0963">Cytoplasm</keyword>
<comment type="function">
    <text evidence="7">Plays an important role in the de novo pathway of purine nucleotide biosynthesis. Catalyzes the first committed step in the biosynthesis of AMP from IMP.</text>
</comment>
<evidence type="ECO:0000256" key="1">
    <source>
        <dbReference type="ARBA" id="ARBA00022598"/>
    </source>
</evidence>
<keyword evidence="5 7" id="KW-0460">Magnesium</keyword>
<dbReference type="EC" id="6.3.4.4" evidence="7"/>
<comment type="pathway">
    <text evidence="7">Purine metabolism; AMP biosynthesis via de novo pathway; AMP from IMP: step 1/2.</text>
</comment>
<dbReference type="Gene3D" id="3.90.170.10">
    <property type="entry name" value="Adenylosuccinate Synthetase, subunit A, domain 3"/>
    <property type="match status" value="1"/>
</dbReference>
<dbReference type="PANTHER" id="PTHR11846:SF0">
    <property type="entry name" value="ADENYLOSUCCINATE SYNTHETASE"/>
    <property type="match status" value="1"/>
</dbReference>
<comment type="subunit">
    <text evidence="7">Homodimer.</text>
</comment>
<comment type="caution">
    <text evidence="8">The sequence shown here is derived from an EMBL/GenBank/DDBJ whole genome shotgun (WGS) entry which is preliminary data.</text>
</comment>
<comment type="catalytic activity">
    <reaction evidence="7">
        <text>IMP + L-aspartate + GTP = N(6)-(1,2-dicarboxyethyl)-AMP + GDP + phosphate + 2 H(+)</text>
        <dbReference type="Rhea" id="RHEA:15753"/>
        <dbReference type="ChEBI" id="CHEBI:15378"/>
        <dbReference type="ChEBI" id="CHEBI:29991"/>
        <dbReference type="ChEBI" id="CHEBI:37565"/>
        <dbReference type="ChEBI" id="CHEBI:43474"/>
        <dbReference type="ChEBI" id="CHEBI:57567"/>
        <dbReference type="ChEBI" id="CHEBI:58053"/>
        <dbReference type="ChEBI" id="CHEBI:58189"/>
        <dbReference type="EC" id="6.3.4.4"/>
    </reaction>
</comment>
<comment type="similarity">
    <text evidence="7">Belongs to the adenylosuccinate synthetase family.</text>
</comment>
<dbReference type="SUPFAM" id="SSF52540">
    <property type="entry name" value="P-loop containing nucleoside triphosphate hydrolases"/>
    <property type="match status" value="1"/>
</dbReference>
<evidence type="ECO:0000313" key="8">
    <source>
        <dbReference type="EMBL" id="MCO8273171.1"/>
    </source>
</evidence>
<evidence type="ECO:0000256" key="7">
    <source>
        <dbReference type="HAMAP-Rule" id="MF_00011"/>
    </source>
</evidence>
<dbReference type="InterPro" id="IPR042111">
    <property type="entry name" value="Adenylosuccinate_synth_dom3"/>
</dbReference>
<evidence type="ECO:0000256" key="6">
    <source>
        <dbReference type="ARBA" id="ARBA00023134"/>
    </source>
</evidence>
<comment type="cofactor">
    <cofactor evidence="7">
        <name>Mg(2+)</name>
        <dbReference type="ChEBI" id="CHEBI:18420"/>
    </cofactor>
    <text evidence="7">Binds 1 Mg(2+) ion per subunit.</text>
</comment>
<evidence type="ECO:0000256" key="4">
    <source>
        <dbReference type="ARBA" id="ARBA00022755"/>
    </source>
</evidence>
<feature type="binding site" evidence="7">
    <location>
        <begin position="384"/>
        <end position="386"/>
    </location>
    <ligand>
        <name>GTP</name>
        <dbReference type="ChEBI" id="CHEBI:37565"/>
    </ligand>
</feature>
<feature type="active site" description="Proton donor" evidence="7">
    <location>
        <position position="44"/>
    </location>
</feature>
<comment type="subcellular location">
    <subcellularLocation>
        <location evidence="7">Cytoplasm</location>
    </subcellularLocation>
</comment>
<sequence length="399" mass="42595">MSEHVAVVDLGYGDAGKGTVVDALCSASTVRAVLRFNGGAQAAHNVVTEDGRQHTFAQFGSGTLRGVPTHLTRFVVVDPLALAAEAAALGNPFDLLTVDGDALLATPWHRAANQRREISRGAGRHGSCGMGVGETMAYALSHDNAPRVGDTLSRTALRARLAAVESDLGPAGVPLDDVVDAFLAFGRTVSIVSGHEPKLLREGPCVFEGAQGVLLDEWRGWHPHTTWSTTTFDNVAALTGSFRRLGVVRTYTTRHGAGPFVTEDPALDLPEGHNATGEWQGAFRVGHFDAVAHRYAAEVAGGVDELAVTHLDVPDRCPELRICESYTVDGEPWTRIEPGPARDLDYQAELTARLNRAEPDILRRPDDWAGAIEDLLSAPVTVESYGPSAADKKLVNGNY</sequence>
<reference evidence="8 9" key="1">
    <citation type="submission" date="2022-06" db="EMBL/GenBank/DDBJ databases">
        <title>New Species of the Genus Actinoplanes, ActinopZanes ferrugineus.</title>
        <authorList>
            <person name="Ding P."/>
        </authorList>
    </citation>
    <scope>NUCLEOTIDE SEQUENCE [LARGE SCALE GENOMIC DNA]</scope>
    <source>
        <strain evidence="8 9">TRM88003</strain>
    </source>
</reference>
<feature type="binding site" description="in other chain" evidence="7">
    <location>
        <position position="226"/>
    </location>
    <ligand>
        <name>IMP</name>
        <dbReference type="ChEBI" id="CHEBI:58053"/>
        <note>ligand shared between dimeric partners</note>
    </ligand>
</feature>
<dbReference type="Proteomes" id="UP001523369">
    <property type="component" value="Unassembled WGS sequence"/>
</dbReference>
<comment type="caution">
    <text evidence="7">Lacks conserved residue(s) required for the propagation of feature annotation.</text>
</comment>
<keyword evidence="1 7" id="KW-0436">Ligase</keyword>
<feature type="binding site" evidence="7">
    <location>
        <begin position="310"/>
        <end position="312"/>
    </location>
    <ligand>
        <name>GTP</name>
        <dbReference type="ChEBI" id="CHEBI:37565"/>
    </ligand>
</feature>
<keyword evidence="6 7" id="KW-0342">GTP-binding</keyword>
<dbReference type="Gene3D" id="1.10.300.10">
    <property type="entry name" value="Adenylosuccinate Synthetase, subunit A, domain 2"/>
    <property type="match status" value="1"/>
</dbReference>
<accession>A0ABT1DSY2</accession>
<evidence type="ECO:0000256" key="3">
    <source>
        <dbReference type="ARBA" id="ARBA00022741"/>
    </source>
</evidence>
<dbReference type="HAMAP" id="MF_00011">
    <property type="entry name" value="Adenylosucc_synth"/>
    <property type="match status" value="1"/>
</dbReference>
<dbReference type="InterPro" id="IPR042110">
    <property type="entry name" value="Adenylosuccinate_synth_dom2"/>
</dbReference>
<proteinExistence type="inferred from homology"/>
<organism evidence="8 9">
    <name type="scientific">Paractinoplanes aksuensis</name>
    <dbReference type="NCBI Taxonomy" id="2939490"/>
    <lineage>
        <taxon>Bacteria</taxon>
        <taxon>Bacillati</taxon>
        <taxon>Actinomycetota</taxon>
        <taxon>Actinomycetes</taxon>
        <taxon>Micromonosporales</taxon>
        <taxon>Micromonosporaceae</taxon>
        <taxon>Paractinoplanes</taxon>
    </lineage>
</organism>
<evidence type="ECO:0000256" key="2">
    <source>
        <dbReference type="ARBA" id="ARBA00022723"/>
    </source>
</evidence>
<keyword evidence="3 7" id="KW-0547">Nucleotide-binding</keyword>
<dbReference type="InterPro" id="IPR027417">
    <property type="entry name" value="P-loop_NTPase"/>
</dbReference>
<name>A0ABT1DSY2_9ACTN</name>
<dbReference type="InterPro" id="IPR001114">
    <property type="entry name" value="Adenylosuccinate_synthetase"/>
</dbReference>
<dbReference type="SMART" id="SM00788">
    <property type="entry name" value="Adenylsucc_synt"/>
    <property type="match status" value="1"/>
</dbReference>
<dbReference type="Pfam" id="PF00709">
    <property type="entry name" value="Adenylsucc_synt"/>
    <property type="match status" value="1"/>
</dbReference>
<protein>
    <recommendedName>
        <fullName evidence="7">Adenylosuccinate synthetase</fullName>
        <shortName evidence="7">AMPSase</shortName>
        <shortName evidence="7">AdSS</shortName>
        <ecNumber evidence="7">6.3.4.4</ecNumber>
    </recommendedName>
    <alternativeName>
        <fullName evidence="7">IMP--aspartate ligase</fullName>
    </alternativeName>
</protein>
<feature type="binding site" evidence="7">
    <location>
        <position position="14"/>
    </location>
    <ligand>
        <name>Mg(2+)</name>
        <dbReference type="ChEBI" id="CHEBI:18420"/>
    </ligand>
</feature>
<feature type="binding site" description="in other chain" evidence="7">
    <location>
        <position position="211"/>
    </location>
    <ligand>
        <name>IMP</name>
        <dbReference type="ChEBI" id="CHEBI:58053"/>
        <note>ligand shared between dimeric partners</note>
    </ligand>
</feature>
<dbReference type="InterPro" id="IPR042109">
    <property type="entry name" value="Adenylosuccinate_synth_dom1"/>
</dbReference>
<dbReference type="RefSeq" id="WP_253239250.1">
    <property type="nucleotide sequence ID" value="NZ_JAMYJR010000023.1"/>
</dbReference>
<gene>
    <name evidence="7" type="primary">purA</name>
    <name evidence="8" type="ORF">M1L60_21495</name>
</gene>
<keyword evidence="4 7" id="KW-0658">Purine biosynthesis</keyword>
<feature type="active site" description="Proton acceptor" evidence="7">
    <location>
        <position position="14"/>
    </location>
</feature>
<dbReference type="EMBL" id="JAMYJR010000023">
    <property type="protein sequence ID" value="MCO8273171.1"/>
    <property type="molecule type" value="Genomic_DNA"/>
</dbReference>
<evidence type="ECO:0000313" key="9">
    <source>
        <dbReference type="Proteomes" id="UP001523369"/>
    </source>
</evidence>